<comment type="caution">
    <text evidence="4">The sequence shown here is derived from an EMBL/GenBank/DDBJ whole genome shotgun (WGS) entry which is preliminary data.</text>
</comment>
<feature type="transmembrane region" description="Helical" evidence="2">
    <location>
        <begin position="117"/>
        <end position="137"/>
    </location>
</feature>
<evidence type="ECO:0000313" key="4">
    <source>
        <dbReference type="EMBL" id="KAK4524090.1"/>
    </source>
</evidence>
<proteinExistence type="predicted"/>
<dbReference type="GO" id="GO:0044183">
    <property type="term" value="F:protein folding chaperone"/>
    <property type="evidence" value="ECO:0007669"/>
    <property type="project" value="TreeGrafter"/>
</dbReference>
<evidence type="ECO:0000256" key="2">
    <source>
        <dbReference type="SAM" id="Phobius"/>
    </source>
</evidence>
<keyword evidence="2" id="KW-0812">Transmembrane</keyword>
<dbReference type="EMBL" id="JANCYU010000021">
    <property type="protein sequence ID" value="KAK4524090.1"/>
    <property type="molecule type" value="Genomic_DNA"/>
</dbReference>
<dbReference type="Gene3D" id="1.10.287.110">
    <property type="entry name" value="DnaJ domain"/>
    <property type="match status" value="1"/>
</dbReference>
<protein>
    <recommendedName>
        <fullName evidence="3">J domain-containing protein</fullName>
    </recommendedName>
</protein>
<keyword evidence="5" id="KW-1185">Reference proteome</keyword>
<dbReference type="InterPro" id="IPR001623">
    <property type="entry name" value="DnaJ_domain"/>
</dbReference>
<dbReference type="SMART" id="SM00271">
    <property type="entry name" value="DnaJ"/>
    <property type="match status" value="1"/>
</dbReference>
<accession>A0AAV9I9L5</accession>
<dbReference type="AlphaFoldDB" id="A0AAV9I9L5"/>
<name>A0AAV9I9L5_9RHOD</name>
<dbReference type="GO" id="GO:0005737">
    <property type="term" value="C:cytoplasm"/>
    <property type="evidence" value="ECO:0007669"/>
    <property type="project" value="TreeGrafter"/>
</dbReference>
<reference evidence="4 5" key="1">
    <citation type="submission" date="2022-07" db="EMBL/GenBank/DDBJ databases">
        <title>Genome-wide signatures of adaptation to extreme environments.</title>
        <authorList>
            <person name="Cho C.H."/>
            <person name="Yoon H.S."/>
        </authorList>
    </citation>
    <scope>NUCLEOTIDE SEQUENCE [LARGE SCALE GENOMIC DNA]</scope>
    <source>
        <strain evidence="4 5">108.79 E11</strain>
    </source>
</reference>
<dbReference type="PANTHER" id="PTHR43948">
    <property type="entry name" value="DNAJ HOMOLOG SUBFAMILY B"/>
    <property type="match status" value="1"/>
</dbReference>
<dbReference type="PROSITE" id="PS50076">
    <property type="entry name" value="DNAJ_2"/>
    <property type="match status" value="1"/>
</dbReference>
<sequence>MENPYHVLGLSNLATDKEIQARYRKLAFKFHPDRNPEQREEAERNFKRVKEAYDLLRQRKENQFERTEYRSGTSSRSSYRQDSRKTQTRNAYYTGQHYSGFSRTSNRSTRPPRMLDIHGLQILVFTLVASTSIAVLFGDSWWKKLNRGKSFEDMMKQRRILRSNRVRLEQED</sequence>
<dbReference type="PANTHER" id="PTHR43948:SF10">
    <property type="entry name" value="MRJ, ISOFORM E"/>
    <property type="match status" value="1"/>
</dbReference>
<dbReference type="CDD" id="cd06257">
    <property type="entry name" value="DnaJ"/>
    <property type="match status" value="1"/>
</dbReference>
<feature type="domain" description="J" evidence="3">
    <location>
        <begin position="3"/>
        <end position="73"/>
    </location>
</feature>
<gene>
    <name evidence="4" type="ORF">GAYE_SCF01G1989</name>
</gene>
<dbReference type="GO" id="GO:0005634">
    <property type="term" value="C:nucleus"/>
    <property type="evidence" value="ECO:0007669"/>
    <property type="project" value="TreeGrafter"/>
</dbReference>
<organism evidence="4 5">
    <name type="scientific">Galdieria yellowstonensis</name>
    <dbReference type="NCBI Taxonomy" id="3028027"/>
    <lineage>
        <taxon>Eukaryota</taxon>
        <taxon>Rhodophyta</taxon>
        <taxon>Bangiophyceae</taxon>
        <taxon>Galdieriales</taxon>
        <taxon>Galdieriaceae</taxon>
        <taxon>Galdieria</taxon>
    </lineage>
</organism>
<feature type="region of interest" description="Disordered" evidence="1">
    <location>
        <begin position="64"/>
        <end position="88"/>
    </location>
</feature>
<dbReference type="Pfam" id="PF00226">
    <property type="entry name" value="DnaJ"/>
    <property type="match status" value="1"/>
</dbReference>
<keyword evidence="2" id="KW-1133">Transmembrane helix</keyword>
<evidence type="ECO:0000259" key="3">
    <source>
        <dbReference type="PROSITE" id="PS50076"/>
    </source>
</evidence>
<dbReference type="InterPro" id="IPR036869">
    <property type="entry name" value="J_dom_sf"/>
</dbReference>
<evidence type="ECO:0000313" key="5">
    <source>
        <dbReference type="Proteomes" id="UP001300502"/>
    </source>
</evidence>
<dbReference type="GO" id="GO:0051087">
    <property type="term" value="F:protein-folding chaperone binding"/>
    <property type="evidence" value="ECO:0007669"/>
    <property type="project" value="TreeGrafter"/>
</dbReference>
<dbReference type="GO" id="GO:0051082">
    <property type="term" value="F:unfolded protein binding"/>
    <property type="evidence" value="ECO:0007669"/>
    <property type="project" value="TreeGrafter"/>
</dbReference>
<dbReference type="PRINTS" id="PR00625">
    <property type="entry name" value="JDOMAIN"/>
</dbReference>
<dbReference type="SUPFAM" id="SSF46565">
    <property type="entry name" value="Chaperone J-domain"/>
    <property type="match status" value="1"/>
</dbReference>
<dbReference type="Proteomes" id="UP001300502">
    <property type="component" value="Unassembled WGS sequence"/>
</dbReference>
<evidence type="ECO:0000256" key="1">
    <source>
        <dbReference type="SAM" id="MobiDB-lite"/>
    </source>
</evidence>
<keyword evidence="2" id="KW-0472">Membrane</keyword>